<dbReference type="KEGG" id="lsf:I8J32_015660"/>
<protein>
    <submittedName>
        <fullName evidence="1">Uncharacterized protein</fullName>
    </submittedName>
</protein>
<accession>A0A975ASB5</accession>
<reference evidence="1 2" key="1">
    <citation type="submission" date="2021-03" db="EMBL/GenBank/DDBJ databases">
        <title>Lysobacter sp. nov. isolated from soil of gangwondo yeongwol, south Korea.</title>
        <authorList>
            <person name="Kim K.R."/>
            <person name="Kim K.H."/>
            <person name="Jeon C.O."/>
        </authorList>
    </citation>
    <scope>NUCLEOTIDE SEQUENCE [LARGE SCALE GENOMIC DNA]</scope>
    <source>
        <strain evidence="1 2">R19</strain>
    </source>
</reference>
<proteinExistence type="predicted"/>
<organism evidence="1 2">
    <name type="scientific">Agrilutibacter solisilvae</name>
    <dbReference type="NCBI Taxonomy" id="2763317"/>
    <lineage>
        <taxon>Bacteria</taxon>
        <taxon>Pseudomonadati</taxon>
        <taxon>Pseudomonadota</taxon>
        <taxon>Gammaproteobacteria</taxon>
        <taxon>Lysobacterales</taxon>
        <taxon>Lysobacteraceae</taxon>
        <taxon>Agrilutibacter</taxon>
    </lineage>
</organism>
<dbReference type="Proteomes" id="UP000639274">
    <property type="component" value="Chromosome"/>
</dbReference>
<evidence type="ECO:0000313" key="1">
    <source>
        <dbReference type="EMBL" id="QSX78113.1"/>
    </source>
</evidence>
<name>A0A975ASB5_9GAMM</name>
<gene>
    <name evidence="1" type="ORF">I8J32_015660</name>
</gene>
<keyword evidence="2" id="KW-1185">Reference proteome</keyword>
<dbReference type="EMBL" id="CP071518">
    <property type="protein sequence ID" value="QSX78113.1"/>
    <property type="molecule type" value="Genomic_DNA"/>
</dbReference>
<dbReference type="RefSeq" id="WP_207526670.1">
    <property type="nucleotide sequence ID" value="NZ_CP071518.1"/>
</dbReference>
<sequence length="254" mass="27588">MLLKRLGAGESTTGRSIAALKVYLAIALSADELFAKVQVSLTQLEVLTGLSRPMVIAGIRALEELGALGVDRHGYRSTYRLIESEDRKQFSKLPRDIVRARLKNVPNGSAEALAALKVYLTLLTVRQRNSHLAPVSHRRIQAYTGIRPATIAKGTSILIEHGLVRHSNRPSFTGPDGHPVNNYYVIGVLGEHDQADDVDPLTGGAAVTATSGLEHEMVSEFEAERATPEPPQVATPLDLTSDEMEEIIAMYNST</sequence>
<dbReference type="AlphaFoldDB" id="A0A975ASB5"/>
<evidence type="ECO:0000313" key="2">
    <source>
        <dbReference type="Proteomes" id="UP000639274"/>
    </source>
</evidence>